<organism evidence="5">
    <name type="scientific">Anopheles atroparvus</name>
    <name type="common">European mosquito</name>
    <dbReference type="NCBI Taxonomy" id="41427"/>
    <lineage>
        <taxon>Eukaryota</taxon>
        <taxon>Metazoa</taxon>
        <taxon>Ecdysozoa</taxon>
        <taxon>Arthropoda</taxon>
        <taxon>Hexapoda</taxon>
        <taxon>Insecta</taxon>
        <taxon>Pterygota</taxon>
        <taxon>Neoptera</taxon>
        <taxon>Endopterygota</taxon>
        <taxon>Diptera</taxon>
        <taxon>Nematocera</taxon>
        <taxon>Culicoidea</taxon>
        <taxon>Culicidae</taxon>
        <taxon>Anophelinae</taxon>
        <taxon>Anopheles</taxon>
    </lineage>
</organism>
<dbReference type="GO" id="GO:0007608">
    <property type="term" value="P:sensory perception of smell"/>
    <property type="evidence" value="ECO:0007669"/>
    <property type="project" value="TreeGrafter"/>
</dbReference>
<dbReference type="CDD" id="cd23992">
    <property type="entry name" value="PBP_GOBP"/>
    <property type="match status" value="1"/>
</dbReference>
<dbReference type="InterPro" id="IPR036728">
    <property type="entry name" value="PBP_GOBP_sf"/>
</dbReference>
<dbReference type="STRING" id="41427.A0A182J8Q5"/>
<comment type="subcellular location">
    <subcellularLocation>
        <location evidence="1">Secreted</location>
    </subcellularLocation>
</comment>
<dbReference type="PANTHER" id="PTHR11857">
    <property type="entry name" value="ODORANT BINDING PROTEIN-RELATED"/>
    <property type="match status" value="1"/>
</dbReference>
<evidence type="ECO:0000313" key="5">
    <source>
        <dbReference type="EnsemblMetazoa" id="AATE013507-PA.1"/>
    </source>
</evidence>
<dbReference type="Gene3D" id="1.10.238.20">
    <property type="entry name" value="Pheromone/general odorant binding protein domain"/>
    <property type="match status" value="1"/>
</dbReference>
<dbReference type="SUPFAM" id="SSF47565">
    <property type="entry name" value="Insect pheromone/odorant-binding proteins"/>
    <property type="match status" value="1"/>
</dbReference>
<evidence type="ECO:0008006" key="6">
    <source>
        <dbReference type="Google" id="ProtNLM"/>
    </source>
</evidence>
<evidence type="ECO:0000256" key="1">
    <source>
        <dbReference type="ARBA" id="ARBA00004613"/>
    </source>
</evidence>
<dbReference type="Pfam" id="PF01395">
    <property type="entry name" value="PBP_GOBP"/>
    <property type="match status" value="1"/>
</dbReference>
<evidence type="ECO:0000256" key="2">
    <source>
        <dbReference type="ARBA" id="ARBA00008098"/>
    </source>
</evidence>
<keyword evidence="4" id="KW-0732">Signal</keyword>
<dbReference type="AlphaFoldDB" id="A0A182J8Q5"/>
<protein>
    <recommendedName>
        <fullName evidence="6">Odorant-binding protein 2</fullName>
    </recommendedName>
</protein>
<dbReference type="SMART" id="SM00708">
    <property type="entry name" value="PhBP"/>
    <property type="match status" value="1"/>
</dbReference>
<proteinExistence type="inferred from homology"/>
<dbReference type="VEuPathDB" id="VectorBase:AATE013507"/>
<dbReference type="EnsemblMetazoa" id="AATE013507-RA">
    <property type="protein sequence ID" value="AATE013507-PA.1"/>
    <property type="gene ID" value="AATE013507"/>
</dbReference>
<dbReference type="InterPro" id="IPR006170">
    <property type="entry name" value="PBP/GOBP"/>
</dbReference>
<reference evidence="5" key="1">
    <citation type="submission" date="2022-08" db="UniProtKB">
        <authorList>
            <consortium name="EnsemblMetazoa"/>
        </authorList>
    </citation>
    <scope>IDENTIFICATION</scope>
    <source>
        <strain evidence="5">EBRO</strain>
    </source>
</reference>
<accession>A0A182J8Q5</accession>
<keyword evidence="3" id="KW-0964">Secreted</keyword>
<evidence type="ECO:0000256" key="4">
    <source>
        <dbReference type="ARBA" id="ARBA00022729"/>
    </source>
</evidence>
<sequence>MLAFRLACMLETGAREDQITAFNQPEPVPADRELQCYMYCMFRAYNATKPNGDVDVIDVYHAIPKQYNSVALKAIARCQPNIGGEDPCERAYAHHKCWKEIVPDTPQMGLT</sequence>
<dbReference type="GO" id="GO:0005615">
    <property type="term" value="C:extracellular space"/>
    <property type="evidence" value="ECO:0007669"/>
    <property type="project" value="TreeGrafter"/>
</dbReference>
<dbReference type="GO" id="GO:0005549">
    <property type="term" value="F:odorant binding"/>
    <property type="evidence" value="ECO:0007669"/>
    <property type="project" value="InterPro"/>
</dbReference>
<name>A0A182J8Q5_ANOAO</name>
<evidence type="ECO:0000256" key="3">
    <source>
        <dbReference type="ARBA" id="ARBA00022525"/>
    </source>
</evidence>
<comment type="similarity">
    <text evidence="2">Belongs to the PBP/GOBP family.</text>
</comment>
<dbReference type="SMR" id="A0A182J8Q5"/>
<dbReference type="PANTHER" id="PTHR11857:SF45">
    <property type="entry name" value="GENERAL ODORANT-BINDING PROTEIN 83A-RELATED"/>
    <property type="match status" value="1"/>
</dbReference>